<dbReference type="AlphaFoldDB" id="A0A0S4XQS8"/>
<dbReference type="Gene3D" id="3.40.50.720">
    <property type="entry name" value="NAD(P)-binding Rossmann-like Domain"/>
    <property type="match status" value="1"/>
</dbReference>
<keyword evidence="6" id="KW-0547">Nucleotide-binding</keyword>
<dbReference type="PIRSF" id="PIRSF000149">
    <property type="entry name" value="GAP_DH"/>
    <property type="match status" value="1"/>
</dbReference>
<feature type="binding site" evidence="5">
    <location>
        <begin position="210"/>
        <end position="211"/>
    </location>
    <ligand>
        <name>D-glyceraldehyde 3-phosphate</name>
        <dbReference type="ChEBI" id="CHEBI:59776"/>
    </ligand>
</feature>
<dbReference type="CDD" id="cd18126">
    <property type="entry name" value="GAPDH_I_C"/>
    <property type="match status" value="1"/>
</dbReference>
<evidence type="ECO:0000256" key="6">
    <source>
        <dbReference type="PIRSR" id="PIRSR000149-3"/>
    </source>
</evidence>
<evidence type="ECO:0000256" key="5">
    <source>
        <dbReference type="PIRSR" id="PIRSR000149-2"/>
    </source>
</evidence>
<feature type="binding site" evidence="5">
    <location>
        <begin position="149"/>
        <end position="151"/>
    </location>
    <ligand>
        <name>D-glyceraldehyde 3-phosphate</name>
        <dbReference type="ChEBI" id="CHEBI:59776"/>
    </ligand>
</feature>
<dbReference type="NCBIfam" id="TIGR01534">
    <property type="entry name" value="GAPDH-I"/>
    <property type="match status" value="1"/>
</dbReference>
<dbReference type="InterPro" id="IPR020831">
    <property type="entry name" value="GlycerAld/Erythrose_P_DH"/>
</dbReference>
<dbReference type="GO" id="GO:0050661">
    <property type="term" value="F:NADP binding"/>
    <property type="evidence" value="ECO:0007669"/>
    <property type="project" value="InterPro"/>
</dbReference>
<dbReference type="InterPro" id="IPR036291">
    <property type="entry name" value="NAD(P)-bd_dom_sf"/>
</dbReference>
<evidence type="ECO:0000256" key="1">
    <source>
        <dbReference type="ARBA" id="ARBA00007406"/>
    </source>
</evidence>
<evidence type="ECO:0000313" key="12">
    <source>
        <dbReference type="EMBL" id="CUV66328.1"/>
    </source>
</evidence>
<dbReference type="CDD" id="cd05214">
    <property type="entry name" value="GAPDH_I_N"/>
    <property type="match status" value="1"/>
</dbReference>
<feature type="domain" description="Glyceraldehyde 3-phosphate dehydrogenase NAD(P) binding" evidence="11">
    <location>
        <begin position="3"/>
        <end position="150"/>
    </location>
</feature>
<dbReference type="InterPro" id="IPR006424">
    <property type="entry name" value="Glyceraldehyde-3-P_DH_1"/>
</dbReference>
<dbReference type="PROSITE" id="PS00071">
    <property type="entry name" value="GAPDH"/>
    <property type="match status" value="1"/>
</dbReference>
<evidence type="ECO:0000256" key="8">
    <source>
        <dbReference type="RuleBase" id="RU000397"/>
    </source>
</evidence>
<dbReference type="Gene3D" id="3.30.360.10">
    <property type="entry name" value="Dihydrodipicolinate Reductase, domain 2"/>
    <property type="match status" value="1"/>
</dbReference>
<dbReference type="GO" id="GO:0006006">
    <property type="term" value="P:glucose metabolic process"/>
    <property type="evidence" value="ECO:0007669"/>
    <property type="project" value="InterPro"/>
</dbReference>
<evidence type="ECO:0000256" key="3">
    <source>
        <dbReference type="ARBA" id="ARBA00023002"/>
    </source>
</evidence>
<evidence type="ECO:0000256" key="4">
    <source>
        <dbReference type="PIRSR" id="PIRSR000149-1"/>
    </source>
</evidence>
<dbReference type="EC" id="1.2.1.-" evidence="9"/>
<feature type="binding site" evidence="6">
    <location>
        <position position="120"/>
    </location>
    <ligand>
        <name>NAD(+)</name>
        <dbReference type="ChEBI" id="CHEBI:57540"/>
    </ligand>
</feature>
<evidence type="ECO:0000256" key="10">
    <source>
        <dbReference type="SAM" id="MobiDB-lite"/>
    </source>
</evidence>
<dbReference type="EMBL" id="FAXN01000079">
    <property type="protein sequence ID" value="CUV66328.1"/>
    <property type="molecule type" value="Genomic_DNA"/>
</dbReference>
<comment type="subunit">
    <text evidence="2">Homotetramer.</text>
</comment>
<dbReference type="FunFam" id="3.30.360.10:FF:000002">
    <property type="entry name" value="Glyceraldehyde-3-phosphate dehydrogenase"/>
    <property type="match status" value="1"/>
</dbReference>
<sequence length="333" mass="35762">MAVKVAINGLGRIGKCVAKIISDRDDIELVALNAGGGSDNEIAYGLKFDSVFGNRNDVKVEDGCLYMGNTKAKILNSRDPKELDFASYGAEVVLECTGVFLTAESVQPFLDNGIKKVVFSAPAKDDSATYVIGANENEYKGESVISNASCTTNGLAPLVKVLDDNFRIKKGLMTTIHSYTSSQPILDGKPSKKDMRKGRSGATNLVPTTTGAAKAIGKVLPKLNGKLNGQSIRVPTADVSIVDLTVTLEKNITLDEVKTAFEIASNTTHKGILGIDNDYRVSTDFIGEAMSTVVAMDTIQVIGENMVKVLSWYDNEWGYSCRLVDMAVLVSKK</sequence>
<feature type="site" description="Activates thiol group during catalysis" evidence="7">
    <location>
        <position position="177"/>
    </location>
</feature>
<gene>
    <name evidence="12" type="primary">gapA</name>
    <name evidence="12" type="ORF">BN3087_750004</name>
</gene>
<dbReference type="SUPFAM" id="SSF51735">
    <property type="entry name" value="NAD(P)-binding Rossmann-fold domains"/>
    <property type="match status" value="1"/>
</dbReference>
<dbReference type="SMART" id="SM00846">
    <property type="entry name" value="Gp_dh_N"/>
    <property type="match status" value="1"/>
</dbReference>
<dbReference type="InterPro" id="IPR020828">
    <property type="entry name" value="GlycerAld_3-P_DH_NAD(P)-bd"/>
</dbReference>
<dbReference type="Pfam" id="PF00044">
    <property type="entry name" value="Gp_dh_N"/>
    <property type="match status" value="1"/>
</dbReference>
<protein>
    <recommendedName>
        <fullName evidence="9">Glyceraldehyde-3-phosphate dehydrogenase</fullName>
        <ecNumber evidence="9">1.2.1.-</ecNumber>
    </recommendedName>
</protein>
<dbReference type="GO" id="GO:0051287">
    <property type="term" value="F:NAD binding"/>
    <property type="evidence" value="ECO:0007669"/>
    <property type="project" value="InterPro"/>
</dbReference>
<dbReference type="SUPFAM" id="SSF55347">
    <property type="entry name" value="Glyceraldehyde-3-phosphate dehydrogenase-like, C-terminal domain"/>
    <property type="match status" value="1"/>
</dbReference>
<dbReference type="Pfam" id="PF02800">
    <property type="entry name" value="Gp_dh_C"/>
    <property type="match status" value="1"/>
</dbReference>
<evidence type="ECO:0000256" key="7">
    <source>
        <dbReference type="PIRSR" id="PIRSR000149-4"/>
    </source>
</evidence>
<feature type="binding site" evidence="5">
    <location>
        <position position="233"/>
    </location>
    <ligand>
        <name>D-glyceraldehyde 3-phosphate</name>
        <dbReference type="ChEBI" id="CHEBI:59776"/>
    </ligand>
</feature>
<organism evidence="12">
    <name type="scientific">Sulfurovum sp. enrichment culture clone C5</name>
    <dbReference type="NCBI Taxonomy" id="497650"/>
    <lineage>
        <taxon>Bacteria</taxon>
        <taxon>Pseudomonadati</taxon>
        <taxon>Campylobacterota</taxon>
        <taxon>Epsilonproteobacteria</taxon>
        <taxon>Campylobacterales</taxon>
        <taxon>Sulfurovaceae</taxon>
        <taxon>Sulfurovum</taxon>
        <taxon>environmental samples</taxon>
    </lineage>
</organism>
<evidence type="ECO:0000256" key="9">
    <source>
        <dbReference type="RuleBase" id="RU361160"/>
    </source>
</evidence>
<accession>A0A0S4XQS8</accession>
<dbReference type="PANTHER" id="PTHR43148">
    <property type="entry name" value="GLYCERALDEHYDE-3-PHOSPHATE DEHYDROGENASE 2"/>
    <property type="match status" value="1"/>
</dbReference>
<evidence type="ECO:0000259" key="11">
    <source>
        <dbReference type="SMART" id="SM00846"/>
    </source>
</evidence>
<dbReference type="GO" id="GO:0016620">
    <property type="term" value="F:oxidoreductase activity, acting on the aldehyde or oxo group of donors, NAD or NADP as acceptor"/>
    <property type="evidence" value="ECO:0007669"/>
    <property type="project" value="InterPro"/>
</dbReference>
<feature type="binding site" evidence="5">
    <location>
        <position position="180"/>
    </location>
    <ligand>
        <name>D-glyceraldehyde 3-phosphate</name>
        <dbReference type="ChEBI" id="CHEBI:59776"/>
    </ligand>
</feature>
<dbReference type="InterPro" id="IPR020830">
    <property type="entry name" value="GlycerAld_3-P_DH_AS"/>
</dbReference>
<feature type="active site" description="Nucleophile" evidence="4">
    <location>
        <position position="150"/>
    </location>
</feature>
<feature type="binding site" evidence="6">
    <location>
        <position position="315"/>
    </location>
    <ligand>
        <name>NAD(+)</name>
        <dbReference type="ChEBI" id="CHEBI:57540"/>
    </ligand>
</feature>
<reference evidence="12" key="1">
    <citation type="submission" date="2015-11" db="EMBL/GenBank/DDBJ databases">
        <authorList>
            <person name="Zhang Y."/>
            <person name="Guo Z."/>
        </authorList>
    </citation>
    <scope>NUCLEOTIDE SEQUENCE</scope>
    <source>
        <strain evidence="12">BN30871</strain>
    </source>
</reference>
<dbReference type="FunFam" id="3.40.50.720:FF:000001">
    <property type="entry name" value="Glyceraldehyde-3-phosphate dehydrogenase"/>
    <property type="match status" value="1"/>
</dbReference>
<name>A0A0S4XQS8_9BACT</name>
<dbReference type="InterPro" id="IPR020829">
    <property type="entry name" value="GlycerAld_3-P_DH_cat"/>
</dbReference>
<feature type="binding site" evidence="6">
    <location>
        <position position="78"/>
    </location>
    <ligand>
        <name>NAD(+)</name>
        <dbReference type="ChEBI" id="CHEBI:57540"/>
    </ligand>
</feature>
<feature type="binding site" evidence="6">
    <location>
        <begin position="12"/>
        <end position="13"/>
    </location>
    <ligand>
        <name>NAD(+)</name>
        <dbReference type="ChEBI" id="CHEBI:57540"/>
    </ligand>
</feature>
<proteinExistence type="inferred from homology"/>
<feature type="region of interest" description="Disordered" evidence="10">
    <location>
        <begin position="183"/>
        <end position="204"/>
    </location>
</feature>
<keyword evidence="6" id="KW-0520">NAD</keyword>
<comment type="similarity">
    <text evidence="1 8">Belongs to the glyceraldehyde-3-phosphate dehydrogenase family.</text>
</comment>
<keyword evidence="3 9" id="KW-0560">Oxidoreductase</keyword>
<evidence type="ECO:0000256" key="2">
    <source>
        <dbReference type="ARBA" id="ARBA00011881"/>
    </source>
</evidence>
<dbReference type="PRINTS" id="PR00078">
    <property type="entry name" value="G3PDHDRGNASE"/>
</dbReference>